<dbReference type="EMBL" id="CATQJL010000001">
    <property type="protein sequence ID" value="CAJ0589210.1"/>
    <property type="molecule type" value="Genomic_DNA"/>
</dbReference>
<dbReference type="PANTHER" id="PTHR10334">
    <property type="entry name" value="CYSTEINE-RICH SECRETORY PROTEIN-RELATED"/>
    <property type="match status" value="1"/>
</dbReference>
<dbReference type="GO" id="GO:0005576">
    <property type="term" value="C:extracellular region"/>
    <property type="evidence" value="ECO:0007669"/>
    <property type="project" value="InterPro"/>
</dbReference>
<feature type="signal peptide" evidence="1">
    <location>
        <begin position="1"/>
        <end position="20"/>
    </location>
</feature>
<keyword evidence="1" id="KW-0732">Signal</keyword>
<reference evidence="3" key="1">
    <citation type="submission" date="2023-07" db="EMBL/GenBank/DDBJ databases">
        <authorList>
            <consortium name="CYATHOMIX"/>
        </authorList>
    </citation>
    <scope>NUCLEOTIDE SEQUENCE</scope>
    <source>
        <strain evidence="3">N/A</strain>
    </source>
</reference>
<keyword evidence="4" id="KW-1185">Reference proteome</keyword>
<accession>A0AA36GJM0</accession>
<gene>
    <name evidence="3" type="ORF">CYNAS_LOCUS1193</name>
</gene>
<dbReference type="SMART" id="SM00198">
    <property type="entry name" value="SCP"/>
    <property type="match status" value="1"/>
</dbReference>
<dbReference type="CDD" id="cd05380">
    <property type="entry name" value="CAP_euk"/>
    <property type="match status" value="1"/>
</dbReference>
<dbReference type="PROSITE" id="PS01010">
    <property type="entry name" value="CRISP_2"/>
    <property type="match status" value="1"/>
</dbReference>
<dbReference type="Gene3D" id="3.40.33.10">
    <property type="entry name" value="CAP"/>
    <property type="match status" value="1"/>
</dbReference>
<protein>
    <recommendedName>
        <fullName evidence="2">SCP domain-containing protein</fullName>
    </recommendedName>
</protein>
<dbReference type="SUPFAM" id="SSF55797">
    <property type="entry name" value="PR-1-like"/>
    <property type="match status" value="1"/>
</dbReference>
<dbReference type="InterPro" id="IPR035940">
    <property type="entry name" value="CAP_sf"/>
</dbReference>
<dbReference type="AlphaFoldDB" id="A0AA36GJM0"/>
<dbReference type="PRINTS" id="PR00837">
    <property type="entry name" value="V5TPXLIKE"/>
</dbReference>
<sequence>MLASLLLGVLCLGLHQGTRGDYSCSGTALTAGERILMVELHNMRRREVASGIVNNGISGTKLLQARNMRKIDYDCALETDAQTVADSCTLTQTPEDKRPSYGENIAVIEPSGATYTNGQLLANAADQWFTEILRNGMNKETHFIPYFRDKPISPLRWTQMVWAKSNKIGCGVKNCFGTFYFVVCRYSPKGNVLYDHVYTTGTPCTQCESGCSSDGILCN</sequence>
<evidence type="ECO:0000256" key="1">
    <source>
        <dbReference type="SAM" id="SignalP"/>
    </source>
</evidence>
<dbReference type="Pfam" id="PF00188">
    <property type="entry name" value="CAP"/>
    <property type="match status" value="1"/>
</dbReference>
<dbReference type="InterPro" id="IPR001283">
    <property type="entry name" value="CRISP-related"/>
</dbReference>
<proteinExistence type="predicted"/>
<organism evidence="3 4">
    <name type="scientific">Cylicocyclus nassatus</name>
    <name type="common">Nematode worm</name>
    <dbReference type="NCBI Taxonomy" id="53992"/>
    <lineage>
        <taxon>Eukaryota</taxon>
        <taxon>Metazoa</taxon>
        <taxon>Ecdysozoa</taxon>
        <taxon>Nematoda</taxon>
        <taxon>Chromadorea</taxon>
        <taxon>Rhabditida</taxon>
        <taxon>Rhabditina</taxon>
        <taxon>Rhabditomorpha</taxon>
        <taxon>Strongyloidea</taxon>
        <taxon>Strongylidae</taxon>
        <taxon>Cylicocyclus</taxon>
    </lineage>
</organism>
<dbReference type="InterPro" id="IPR014044">
    <property type="entry name" value="CAP_dom"/>
</dbReference>
<evidence type="ECO:0000259" key="2">
    <source>
        <dbReference type="SMART" id="SM00198"/>
    </source>
</evidence>
<dbReference type="Proteomes" id="UP001176961">
    <property type="component" value="Unassembled WGS sequence"/>
</dbReference>
<name>A0AA36GJM0_CYLNA</name>
<comment type="caution">
    <text evidence="3">The sequence shown here is derived from an EMBL/GenBank/DDBJ whole genome shotgun (WGS) entry which is preliminary data.</text>
</comment>
<feature type="chain" id="PRO_5041233327" description="SCP domain-containing protein" evidence="1">
    <location>
        <begin position="21"/>
        <end position="219"/>
    </location>
</feature>
<evidence type="ECO:0000313" key="3">
    <source>
        <dbReference type="EMBL" id="CAJ0589210.1"/>
    </source>
</evidence>
<evidence type="ECO:0000313" key="4">
    <source>
        <dbReference type="Proteomes" id="UP001176961"/>
    </source>
</evidence>
<feature type="domain" description="SCP" evidence="2">
    <location>
        <begin position="32"/>
        <end position="194"/>
    </location>
</feature>
<dbReference type="InterPro" id="IPR018244">
    <property type="entry name" value="Allrgn_V5/Tpx1_CS"/>
</dbReference>